<organism evidence="3 4">
    <name type="scientific">Tritrichomonas musculus</name>
    <dbReference type="NCBI Taxonomy" id="1915356"/>
    <lineage>
        <taxon>Eukaryota</taxon>
        <taxon>Metamonada</taxon>
        <taxon>Parabasalia</taxon>
        <taxon>Tritrichomonadida</taxon>
        <taxon>Tritrichomonadidae</taxon>
        <taxon>Tritrichomonas</taxon>
    </lineage>
</organism>
<dbReference type="SUPFAM" id="SSF53098">
    <property type="entry name" value="Ribonuclease H-like"/>
    <property type="match status" value="1"/>
</dbReference>
<sequence length="658" mass="75811">MIAVPSSALCKVVYFDELERNKVRHRYIKFRSKGHYYIKCDETLYNQNGVLCVCGMKPVRSDHFKNWLKDNTHVCFPGIPCSQTSIDNSFKLYSNPEGDIQITAAILYNELAILTGKLNLSLNVLTSQEFYKLACKFIALGLCQYSVKGSHSHSMLLFRPISRDTLKQTMVDLAYKKHQEVLGCFSDQPYNCLALDAGTTFNVQYLHFVLENTLAGLPPYPCRSDILLGSKATHYVPVIRKGLYFLSVAKVKIGSIVIDGNTAQLKAFNPKWKRSIYHSTTLDNPKQIIIIPCLCHRCHNAYKYQAEHNGEILTIVSKLHTIASQYNQEKNLKDPICPTHCETRWAYDFYIVSFIINNIEKVKEILPDEDIPIEKFSYLRDVLCIFKSLILTFESSHTKFSTAFTYLERGINGLYQLHYKHQNPYAYYLAQSLEKYTLKSSDGGLWSLAYSLTPNGRADFRKRNIQGFQIEDKNWLQYFSITENSLGDDDAFDNLPENEDVVIEVHEPSVDTEFENESEPEEDESDLQDDDEYFVHLNTNFTDHLQAAKNKLKELLMLRGISEKDADELITDYNAYIESSIEIFSSLKTSKNDYSWIQIRNTFQAWKDMGDIAIRLLCSSLSEASCERTIKRQRYVLDSKRLRSTQQLLDARMILNSI</sequence>
<comment type="caution">
    <text evidence="3">The sequence shown here is derived from an EMBL/GenBank/DDBJ whole genome shotgun (WGS) entry which is preliminary data.</text>
</comment>
<keyword evidence="4" id="KW-1185">Reference proteome</keyword>
<feature type="compositionally biased region" description="Acidic residues" evidence="1">
    <location>
        <begin position="510"/>
        <end position="528"/>
    </location>
</feature>
<dbReference type="EMBL" id="JAPFFF010000051">
    <property type="protein sequence ID" value="KAK8839535.1"/>
    <property type="molecule type" value="Genomic_DNA"/>
</dbReference>
<proteinExistence type="predicted"/>
<reference evidence="3 4" key="1">
    <citation type="submission" date="2024-04" db="EMBL/GenBank/DDBJ databases">
        <title>Tritrichomonas musculus Genome.</title>
        <authorList>
            <person name="Alves-Ferreira E."/>
            <person name="Grigg M."/>
            <person name="Lorenzi H."/>
            <person name="Galac M."/>
        </authorList>
    </citation>
    <scope>NUCLEOTIDE SEQUENCE [LARGE SCALE GENOMIC DNA]</scope>
    <source>
        <strain evidence="3 4">EAF2021</strain>
    </source>
</reference>
<dbReference type="Proteomes" id="UP001470230">
    <property type="component" value="Unassembled WGS sequence"/>
</dbReference>
<accession>A0ABR2HEA8</accession>
<evidence type="ECO:0000313" key="2">
    <source>
        <dbReference type="EMBL" id="KAK8839535.1"/>
    </source>
</evidence>
<protein>
    <submittedName>
        <fullName evidence="3">Uncharacterized protein</fullName>
    </submittedName>
</protein>
<dbReference type="EMBL" id="JAPFFF010000030">
    <property type="protein sequence ID" value="KAK8845766.1"/>
    <property type="molecule type" value="Genomic_DNA"/>
</dbReference>
<dbReference type="InterPro" id="IPR012337">
    <property type="entry name" value="RNaseH-like_sf"/>
</dbReference>
<evidence type="ECO:0000313" key="3">
    <source>
        <dbReference type="EMBL" id="KAK8845766.1"/>
    </source>
</evidence>
<evidence type="ECO:0000256" key="1">
    <source>
        <dbReference type="SAM" id="MobiDB-lite"/>
    </source>
</evidence>
<feature type="region of interest" description="Disordered" evidence="1">
    <location>
        <begin position="508"/>
        <end position="528"/>
    </location>
</feature>
<evidence type="ECO:0000313" key="4">
    <source>
        <dbReference type="Proteomes" id="UP001470230"/>
    </source>
</evidence>
<name>A0ABR2HEA8_9EUKA</name>
<gene>
    <name evidence="3" type="ORF">M9Y10_020684</name>
    <name evidence="2" type="ORF">M9Y10_031894</name>
</gene>